<dbReference type="GeneID" id="70135700"/>
<dbReference type="RefSeq" id="XP_045961681.1">
    <property type="nucleotide sequence ID" value="XM_046106809.1"/>
</dbReference>
<protein>
    <submittedName>
        <fullName evidence="1">Cytochrome P450</fullName>
    </submittedName>
</protein>
<accession>A0A9P8US39</accession>
<evidence type="ECO:0000313" key="1">
    <source>
        <dbReference type="EMBL" id="KAH6657447.1"/>
    </source>
</evidence>
<comment type="caution">
    <text evidence="1">The sequence shown here is derived from an EMBL/GenBank/DDBJ whole genome shotgun (WGS) entry which is preliminary data.</text>
</comment>
<sequence>MARCADASKRYLLLIYPINSHDRLRPKQIPTCPYQWPNGQGDIAKFLEGEKNSNDWFEQFGSIYRIWSGTNPEVVLTNPDDIKTVFKDSNTHLKAINNDAGWLMSELLGKCLGLVSGYEWQQICISTNGAFAHSSVTAHIPRIASFTERFFANVSSVGKLDQGILNPGEDLRLLPFWIVADYLYGDLTPEMCDKLQKLIPLRDSLFKRVIQGGLTRFTWSKHLPTSTNADLKSFKAKWRDFNNAAYESCILARENVPIVHMYEYMQSGSIGADHLLQTLDEMLFANLDVTIGAISWNPLFLAAHQNVQEELRKEINAARASDG</sequence>
<dbReference type="OrthoDB" id="2789670at2759"/>
<dbReference type="Pfam" id="PF00067">
    <property type="entry name" value="p450"/>
    <property type="match status" value="1"/>
</dbReference>
<reference evidence="1" key="1">
    <citation type="journal article" date="2021" name="Nat. Commun.">
        <title>Genetic determinants of endophytism in the Arabidopsis root mycobiome.</title>
        <authorList>
            <person name="Mesny F."/>
            <person name="Miyauchi S."/>
            <person name="Thiergart T."/>
            <person name="Pickel B."/>
            <person name="Atanasova L."/>
            <person name="Karlsson M."/>
            <person name="Huettel B."/>
            <person name="Barry K.W."/>
            <person name="Haridas S."/>
            <person name="Chen C."/>
            <person name="Bauer D."/>
            <person name="Andreopoulos W."/>
            <person name="Pangilinan J."/>
            <person name="LaButti K."/>
            <person name="Riley R."/>
            <person name="Lipzen A."/>
            <person name="Clum A."/>
            <person name="Drula E."/>
            <person name="Henrissat B."/>
            <person name="Kohler A."/>
            <person name="Grigoriev I.V."/>
            <person name="Martin F.M."/>
            <person name="Hacquard S."/>
        </authorList>
    </citation>
    <scope>NUCLEOTIDE SEQUENCE</scope>
    <source>
        <strain evidence="1">MPI-SDFR-AT-0073</strain>
    </source>
</reference>
<dbReference type="EMBL" id="JAGPXC010000002">
    <property type="protein sequence ID" value="KAH6657447.1"/>
    <property type="molecule type" value="Genomic_DNA"/>
</dbReference>
<dbReference type="GO" id="GO:0005506">
    <property type="term" value="F:iron ion binding"/>
    <property type="evidence" value="ECO:0007669"/>
    <property type="project" value="InterPro"/>
</dbReference>
<keyword evidence="2" id="KW-1185">Reference proteome</keyword>
<dbReference type="GO" id="GO:0016705">
    <property type="term" value="F:oxidoreductase activity, acting on paired donors, with incorporation or reduction of molecular oxygen"/>
    <property type="evidence" value="ECO:0007669"/>
    <property type="project" value="InterPro"/>
</dbReference>
<name>A0A9P8US39_9PEZI</name>
<dbReference type="Proteomes" id="UP000758603">
    <property type="component" value="Unassembled WGS sequence"/>
</dbReference>
<dbReference type="GO" id="GO:0020037">
    <property type="term" value="F:heme binding"/>
    <property type="evidence" value="ECO:0007669"/>
    <property type="project" value="InterPro"/>
</dbReference>
<dbReference type="AlphaFoldDB" id="A0A9P8US39"/>
<dbReference type="InterPro" id="IPR036396">
    <property type="entry name" value="Cyt_P450_sf"/>
</dbReference>
<dbReference type="InterPro" id="IPR001128">
    <property type="entry name" value="Cyt_P450"/>
</dbReference>
<dbReference type="SUPFAM" id="SSF48264">
    <property type="entry name" value="Cytochrome P450"/>
    <property type="match status" value="1"/>
</dbReference>
<evidence type="ECO:0000313" key="2">
    <source>
        <dbReference type="Proteomes" id="UP000758603"/>
    </source>
</evidence>
<dbReference type="InterPro" id="IPR002401">
    <property type="entry name" value="Cyt_P450_E_grp-I"/>
</dbReference>
<dbReference type="Gene3D" id="1.10.630.10">
    <property type="entry name" value="Cytochrome P450"/>
    <property type="match status" value="1"/>
</dbReference>
<dbReference type="PRINTS" id="PR00463">
    <property type="entry name" value="EP450I"/>
</dbReference>
<gene>
    <name evidence="1" type="ORF">BKA67DRAFT_655719</name>
</gene>
<proteinExistence type="predicted"/>
<organism evidence="1 2">
    <name type="scientific">Truncatella angustata</name>
    <dbReference type="NCBI Taxonomy" id="152316"/>
    <lineage>
        <taxon>Eukaryota</taxon>
        <taxon>Fungi</taxon>
        <taxon>Dikarya</taxon>
        <taxon>Ascomycota</taxon>
        <taxon>Pezizomycotina</taxon>
        <taxon>Sordariomycetes</taxon>
        <taxon>Xylariomycetidae</taxon>
        <taxon>Amphisphaeriales</taxon>
        <taxon>Sporocadaceae</taxon>
        <taxon>Truncatella</taxon>
    </lineage>
</organism>
<dbReference type="GO" id="GO:0004497">
    <property type="term" value="F:monooxygenase activity"/>
    <property type="evidence" value="ECO:0007669"/>
    <property type="project" value="InterPro"/>
</dbReference>